<evidence type="ECO:0000256" key="5">
    <source>
        <dbReference type="SAM" id="MobiDB-lite"/>
    </source>
</evidence>
<feature type="region of interest" description="Disordered" evidence="5">
    <location>
        <begin position="134"/>
        <end position="169"/>
    </location>
</feature>
<evidence type="ECO:0000256" key="4">
    <source>
        <dbReference type="ARBA" id="ARBA00022764"/>
    </source>
</evidence>
<protein>
    <submittedName>
        <fullName evidence="7">Spy/CpxP family protein refolding chaperone</fullName>
    </submittedName>
</protein>
<proteinExistence type="inferred from homology"/>
<dbReference type="Proteomes" id="UP001461960">
    <property type="component" value="Unassembled WGS sequence"/>
</dbReference>
<dbReference type="PANTHER" id="PTHR38102">
    <property type="entry name" value="PERIPLASMIC CHAPERONE SPY"/>
    <property type="match status" value="1"/>
</dbReference>
<comment type="similarity">
    <text evidence="2">Belongs to the CpxP/Spy family.</text>
</comment>
<reference evidence="7 8" key="1">
    <citation type="submission" date="2024-05" db="EMBL/GenBank/DDBJ databases">
        <authorList>
            <person name="Kim H.-Y."/>
            <person name="Kim E."/>
            <person name="Cai Y."/>
            <person name="Yang S.-M."/>
            <person name="Lee W."/>
        </authorList>
    </citation>
    <scope>NUCLEOTIDE SEQUENCE [LARGE SCALE GENOMIC DNA]</scope>
    <source>
        <strain evidence="7 8">FBL11</strain>
    </source>
</reference>
<keyword evidence="4" id="KW-0574">Periplasm</keyword>
<dbReference type="Gene3D" id="1.20.120.1490">
    <property type="match status" value="1"/>
</dbReference>
<feature type="chain" id="PRO_5045098888" evidence="6">
    <location>
        <begin position="25"/>
        <end position="169"/>
    </location>
</feature>
<dbReference type="InterPro" id="IPR052211">
    <property type="entry name" value="Cpx_auxiliary_protein"/>
</dbReference>
<evidence type="ECO:0000313" key="7">
    <source>
        <dbReference type="EMBL" id="MEN2751443.1"/>
    </source>
</evidence>
<dbReference type="EMBL" id="JBDGHN010000002">
    <property type="protein sequence ID" value="MEN2751443.1"/>
    <property type="molecule type" value="Genomic_DNA"/>
</dbReference>
<keyword evidence="8" id="KW-1185">Reference proteome</keyword>
<feature type="signal peptide" evidence="6">
    <location>
        <begin position="1"/>
        <end position="24"/>
    </location>
</feature>
<feature type="compositionally biased region" description="Basic and acidic residues" evidence="5">
    <location>
        <begin position="147"/>
        <end position="169"/>
    </location>
</feature>
<evidence type="ECO:0000256" key="6">
    <source>
        <dbReference type="SAM" id="SignalP"/>
    </source>
</evidence>
<dbReference type="RefSeq" id="WP_299219381.1">
    <property type="nucleotide sequence ID" value="NZ_JBDGHN010000002.1"/>
</dbReference>
<accession>A0ABU9X7R1</accession>
<keyword evidence="3 6" id="KW-0732">Signal</keyword>
<evidence type="ECO:0000256" key="1">
    <source>
        <dbReference type="ARBA" id="ARBA00004418"/>
    </source>
</evidence>
<gene>
    <name evidence="7" type="ORF">AAIR29_07330</name>
</gene>
<dbReference type="InterPro" id="IPR012899">
    <property type="entry name" value="LTXXQ"/>
</dbReference>
<name>A0ABU9X7R1_9GAMM</name>
<evidence type="ECO:0000256" key="2">
    <source>
        <dbReference type="ARBA" id="ARBA00008441"/>
    </source>
</evidence>
<feature type="region of interest" description="Disordered" evidence="5">
    <location>
        <begin position="69"/>
        <end position="92"/>
    </location>
</feature>
<dbReference type="Pfam" id="PF07813">
    <property type="entry name" value="LTXXQ"/>
    <property type="match status" value="1"/>
</dbReference>
<feature type="region of interest" description="Disordered" evidence="5">
    <location>
        <begin position="28"/>
        <end position="49"/>
    </location>
</feature>
<comment type="caution">
    <text evidence="7">The sequence shown here is derived from an EMBL/GenBank/DDBJ whole genome shotgun (WGS) entry which is preliminary data.</text>
</comment>
<sequence length="169" mass="18659">MKNLTIATLLSASTLLGMAGIASAAPDNQSQRAAQMQHHKGGMSINRGPLSQLNLTATQQAQIEAIREAKKAERDNNRSQNQAQREQMREQIQALSNASTLDTVALNRLADQHANQARQRFVDRVQSQQAIAKVLTADQRSQLQQIRAERGERGERRGRSDRGHSRTGA</sequence>
<dbReference type="PANTHER" id="PTHR38102:SF1">
    <property type="entry name" value="PERIPLASMIC CHAPERONE SPY"/>
    <property type="match status" value="1"/>
</dbReference>
<organism evidence="7 8">
    <name type="scientific">Psychrobacter saeujeotis</name>
    <dbReference type="NCBI Taxonomy" id="3143436"/>
    <lineage>
        <taxon>Bacteria</taxon>
        <taxon>Pseudomonadati</taxon>
        <taxon>Pseudomonadota</taxon>
        <taxon>Gammaproteobacteria</taxon>
        <taxon>Moraxellales</taxon>
        <taxon>Moraxellaceae</taxon>
        <taxon>Psychrobacter</taxon>
    </lineage>
</organism>
<evidence type="ECO:0000313" key="8">
    <source>
        <dbReference type="Proteomes" id="UP001461960"/>
    </source>
</evidence>
<evidence type="ECO:0000256" key="3">
    <source>
        <dbReference type="ARBA" id="ARBA00022729"/>
    </source>
</evidence>
<comment type="subcellular location">
    <subcellularLocation>
        <location evidence="1">Periplasm</location>
    </subcellularLocation>
</comment>